<evidence type="ECO:0000313" key="4">
    <source>
        <dbReference type="Proteomes" id="UP000596661"/>
    </source>
</evidence>
<feature type="compositionally biased region" description="Polar residues" evidence="1">
    <location>
        <begin position="82"/>
        <end position="95"/>
    </location>
</feature>
<keyword evidence="2" id="KW-0732">Signal</keyword>
<dbReference type="AlphaFoldDB" id="A0A803QZH3"/>
<name>A0A803QZH3_CANSA</name>
<reference evidence="3" key="2">
    <citation type="submission" date="2021-03" db="UniProtKB">
        <authorList>
            <consortium name="EnsemblPlants"/>
        </authorList>
    </citation>
    <scope>IDENTIFICATION</scope>
</reference>
<dbReference type="Gramene" id="novel_model_3263_5bd9a17a">
    <property type="protein sequence ID" value="cds.novel_model_3263_5bd9a17a"/>
    <property type="gene ID" value="novel_gene_1738_5bd9a17a"/>
</dbReference>
<feature type="chain" id="PRO_5030916179" evidence="2">
    <location>
        <begin position="21"/>
        <end position="101"/>
    </location>
</feature>
<feature type="region of interest" description="Disordered" evidence="1">
    <location>
        <begin position="44"/>
        <end position="101"/>
    </location>
</feature>
<keyword evidence="4" id="KW-1185">Reference proteome</keyword>
<accession>A0A803QZH3</accession>
<evidence type="ECO:0000313" key="3">
    <source>
        <dbReference type="EnsemblPlants" id="cds.novel_model_3263_5bd9a17a"/>
    </source>
</evidence>
<protein>
    <submittedName>
        <fullName evidence="3">Uncharacterized protein</fullName>
    </submittedName>
</protein>
<evidence type="ECO:0000256" key="2">
    <source>
        <dbReference type="SAM" id="SignalP"/>
    </source>
</evidence>
<proteinExistence type="predicted"/>
<dbReference type="EMBL" id="UZAU01000269">
    <property type="status" value="NOT_ANNOTATED_CDS"/>
    <property type="molecule type" value="Genomic_DNA"/>
</dbReference>
<dbReference type="Proteomes" id="UP000596661">
    <property type="component" value="Chromosome 3"/>
</dbReference>
<sequence>MKTQIGVPLFVLLIINSCYARTMNPRAVVQSFAVKSKIENSSNEVVLNDHDDRTVESSNGELGAADPDLNNHHSIPRPSFDGWNNNGQHGQSHLTPAQIHV</sequence>
<feature type="signal peptide" evidence="2">
    <location>
        <begin position="1"/>
        <end position="20"/>
    </location>
</feature>
<evidence type="ECO:0000256" key="1">
    <source>
        <dbReference type="SAM" id="MobiDB-lite"/>
    </source>
</evidence>
<reference evidence="3" key="1">
    <citation type="submission" date="2018-11" db="EMBL/GenBank/DDBJ databases">
        <authorList>
            <person name="Grassa J C."/>
        </authorList>
    </citation>
    <scope>NUCLEOTIDE SEQUENCE [LARGE SCALE GENOMIC DNA]</scope>
</reference>
<dbReference type="EnsemblPlants" id="novel_model_3263_5bd9a17a">
    <property type="protein sequence ID" value="cds.novel_model_3263_5bd9a17a"/>
    <property type="gene ID" value="novel_gene_1738_5bd9a17a"/>
</dbReference>
<organism evidence="3 4">
    <name type="scientific">Cannabis sativa</name>
    <name type="common">Hemp</name>
    <name type="synonym">Marijuana</name>
    <dbReference type="NCBI Taxonomy" id="3483"/>
    <lineage>
        <taxon>Eukaryota</taxon>
        <taxon>Viridiplantae</taxon>
        <taxon>Streptophyta</taxon>
        <taxon>Embryophyta</taxon>
        <taxon>Tracheophyta</taxon>
        <taxon>Spermatophyta</taxon>
        <taxon>Magnoliopsida</taxon>
        <taxon>eudicotyledons</taxon>
        <taxon>Gunneridae</taxon>
        <taxon>Pentapetalae</taxon>
        <taxon>rosids</taxon>
        <taxon>fabids</taxon>
        <taxon>Rosales</taxon>
        <taxon>Cannabaceae</taxon>
        <taxon>Cannabis</taxon>
    </lineage>
</organism>